<organism evidence="4 5">
    <name type="scientific">Paenibacillus wenxiniae</name>
    <dbReference type="NCBI Taxonomy" id="1636843"/>
    <lineage>
        <taxon>Bacteria</taxon>
        <taxon>Bacillati</taxon>
        <taxon>Bacillota</taxon>
        <taxon>Bacilli</taxon>
        <taxon>Bacillales</taxon>
        <taxon>Paenibacillaceae</taxon>
        <taxon>Paenibacillus</taxon>
    </lineage>
</organism>
<dbReference type="RefSeq" id="WP_347323861.1">
    <property type="nucleotide sequence ID" value="NZ_JBCGUH010000002.1"/>
</dbReference>
<gene>
    <name evidence="4" type="ORF">ACFSC9_20445</name>
</gene>
<evidence type="ECO:0000256" key="3">
    <source>
        <dbReference type="PROSITE-ProRule" id="PRU00023"/>
    </source>
</evidence>
<reference evidence="5" key="1">
    <citation type="journal article" date="2019" name="Int. J. Syst. Evol. Microbiol.">
        <title>The Global Catalogue of Microorganisms (GCM) 10K type strain sequencing project: providing services to taxonomists for standard genome sequencing and annotation.</title>
        <authorList>
            <consortium name="The Broad Institute Genomics Platform"/>
            <consortium name="The Broad Institute Genome Sequencing Center for Infectious Disease"/>
            <person name="Wu L."/>
            <person name="Ma J."/>
        </authorList>
    </citation>
    <scope>NUCLEOTIDE SEQUENCE [LARGE SCALE GENOMIC DNA]</scope>
    <source>
        <strain evidence="5">CCUG 54950</strain>
    </source>
</reference>
<evidence type="ECO:0000313" key="4">
    <source>
        <dbReference type="EMBL" id="MFD1887853.1"/>
    </source>
</evidence>
<dbReference type="Gene3D" id="1.25.40.20">
    <property type="entry name" value="Ankyrin repeat-containing domain"/>
    <property type="match status" value="1"/>
</dbReference>
<keyword evidence="1" id="KW-0677">Repeat</keyword>
<name>A0ABW4RQX4_9BACL</name>
<dbReference type="PANTHER" id="PTHR24171:SF8">
    <property type="entry name" value="BRCA1-ASSOCIATED RING DOMAIN PROTEIN 1"/>
    <property type="match status" value="1"/>
</dbReference>
<dbReference type="SMART" id="SM00248">
    <property type="entry name" value="ANK"/>
    <property type="match status" value="3"/>
</dbReference>
<proteinExistence type="predicted"/>
<dbReference type="EMBL" id="JBHUEH010000032">
    <property type="protein sequence ID" value="MFD1887853.1"/>
    <property type="molecule type" value="Genomic_DNA"/>
</dbReference>
<feature type="repeat" description="ANK" evidence="3">
    <location>
        <begin position="36"/>
        <end position="68"/>
    </location>
</feature>
<dbReference type="InterPro" id="IPR036770">
    <property type="entry name" value="Ankyrin_rpt-contain_sf"/>
</dbReference>
<keyword evidence="2 3" id="KW-0040">ANK repeat</keyword>
<accession>A0ABW4RQX4</accession>
<dbReference type="Proteomes" id="UP001597233">
    <property type="component" value="Unassembled WGS sequence"/>
</dbReference>
<evidence type="ECO:0000256" key="1">
    <source>
        <dbReference type="ARBA" id="ARBA00022737"/>
    </source>
</evidence>
<dbReference type="PANTHER" id="PTHR24171">
    <property type="entry name" value="ANKYRIN REPEAT DOMAIN-CONTAINING PROTEIN 39-RELATED"/>
    <property type="match status" value="1"/>
</dbReference>
<dbReference type="PROSITE" id="PS50088">
    <property type="entry name" value="ANK_REPEAT"/>
    <property type="match status" value="1"/>
</dbReference>
<keyword evidence="5" id="KW-1185">Reference proteome</keyword>
<comment type="caution">
    <text evidence="4">The sequence shown here is derived from an EMBL/GenBank/DDBJ whole genome shotgun (WGS) entry which is preliminary data.</text>
</comment>
<sequence>MTESEYTIYRAIAAGDTAFVTNYLSTGGDPNLFDPSGWGLLRCAVEYENKELIDLLLASGADMNYPSYGGWTALHQAVDLSIDGTIQSGGFPGDEPVDMIAYLLDRGADMHVKDSKGESPFDLALSYKSEKIIRFLKEYVPAQSE</sequence>
<dbReference type="InterPro" id="IPR002110">
    <property type="entry name" value="Ankyrin_rpt"/>
</dbReference>
<dbReference type="Pfam" id="PF12796">
    <property type="entry name" value="Ank_2"/>
    <property type="match status" value="1"/>
</dbReference>
<protein>
    <submittedName>
        <fullName evidence="4">Ankyrin repeat domain-containing protein</fullName>
    </submittedName>
</protein>
<evidence type="ECO:0000256" key="2">
    <source>
        <dbReference type="ARBA" id="ARBA00023043"/>
    </source>
</evidence>
<dbReference type="SUPFAM" id="SSF48403">
    <property type="entry name" value="Ankyrin repeat"/>
    <property type="match status" value="1"/>
</dbReference>
<evidence type="ECO:0000313" key="5">
    <source>
        <dbReference type="Proteomes" id="UP001597233"/>
    </source>
</evidence>